<dbReference type="AlphaFoldDB" id="A0A8S1JTI9"/>
<comment type="caution">
    <text evidence="1">The sequence shown here is derived from an EMBL/GenBank/DDBJ whole genome shotgun (WGS) entry which is preliminary data.</text>
</comment>
<keyword evidence="2" id="KW-1185">Reference proteome</keyword>
<sequence>MIKLEAHTFQNKNVSQTMLIEDKCPIDIIKQKKIIFRREQMNDDSNFFIQTEDSQEIISIKPDNPDFIMNNFTKIAIQENISDFQALEFHHRAAKLLEFYTINQIQVQYTSVLFSKINYAIMLKRYQAYDECLSILLDCDQILKIKGKTLKKGTFDSIVMAKIIQNKLLRLRVKFQITLLFSEIKRNKQALDIAKDALKLLRSIIQSTIKLCQQITLLNNVNKKYRANSEINSPIQKNSQSQSVSQPQQQAQTLSYPQIVEIVFKEILNSIRSVMPYDDKSNESGSQNNLLVRNHQNRSQSLFTTEQIFQTQINNQQNKLFTIIEDNHPILQMQILGLMQLTYVDLEELFPINNYEMVIAEEVILELIMLTGLSFYSISTELRFLNTQQNKMNIEIWLGKALEIFYTFVPHSSLIFTQIYQVYQKLYGVDKQSIPEDEEVEYHTKLLKPHIFNNKATLSNKIVIVIKVPILNKQTKESFKMSNQPNSTIIKLQQTLTAKKQILFPQKHYVTQQETEKKFETQQQEELIISPKQQQQQQLFIKRNKILQPQLDIKQRVDILMNQILNQQAKLTQEKLKQKHIPITTLKQKYQISNKVYDQPKLLNLTNSQQLKTAIPISRSLSNSRKASQVHLQSQNNNSAKTAQLRYRNQINTLPGDEPSKQIAQQISIQVVSLNRQSNVLYSQFQQKYFLLKRSDSAKKSKIPFQQR</sequence>
<evidence type="ECO:0000313" key="2">
    <source>
        <dbReference type="Proteomes" id="UP000688137"/>
    </source>
</evidence>
<name>A0A8S1JTI9_PARPR</name>
<dbReference type="Proteomes" id="UP000688137">
    <property type="component" value="Unassembled WGS sequence"/>
</dbReference>
<proteinExistence type="predicted"/>
<organism evidence="1 2">
    <name type="scientific">Paramecium primaurelia</name>
    <dbReference type="NCBI Taxonomy" id="5886"/>
    <lineage>
        <taxon>Eukaryota</taxon>
        <taxon>Sar</taxon>
        <taxon>Alveolata</taxon>
        <taxon>Ciliophora</taxon>
        <taxon>Intramacronucleata</taxon>
        <taxon>Oligohymenophorea</taxon>
        <taxon>Peniculida</taxon>
        <taxon>Parameciidae</taxon>
        <taxon>Paramecium</taxon>
    </lineage>
</organism>
<evidence type="ECO:0000313" key="1">
    <source>
        <dbReference type="EMBL" id="CAD8043900.1"/>
    </source>
</evidence>
<dbReference type="OMA" id="NYAIMLK"/>
<reference evidence="1" key="1">
    <citation type="submission" date="2021-01" db="EMBL/GenBank/DDBJ databases">
        <authorList>
            <consortium name="Genoscope - CEA"/>
            <person name="William W."/>
        </authorList>
    </citation>
    <scope>NUCLEOTIDE SEQUENCE</scope>
</reference>
<accession>A0A8S1JTI9</accession>
<protein>
    <submittedName>
        <fullName evidence="1">Uncharacterized protein</fullName>
    </submittedName>
</protein>
<gene>
    <name evidence="1" type="ORF">PPRIM_AZ9-3.1.T0050555</name>
</gene>
<dbReference type="EMBL" id="CAJJDM010000002">
    <property type="protein sequence ID" value="CAD8043900.1"/>
    <property type="molecule type" value="Genomic_DNA"/>
</dbReference>